<dbReference type="HOGENOM" id="CLU_262427_0_0_1"/>
<name>A0A0D3J240_EMIH1</name>
<organism evidence="3 4">
    <name type="scientific">Emiliania huxleyi (strain CCMP1516)</name>
    <dbReference type="NCBI Taxonomy" id="280463"/>
    <lineage>
        <taxon>Eukaryota</taxon>
        <taxon>Haptista</taxon>
        <taxon>Haptophyta</taxon>
        <taxon>Prymnesiophyceae</taxon>
        <taxon>Isochrysidales</taxon>
        <taxon>Noelaerhabdaceae</taxon>
        <taxon>Emiliania</taxon>
    </lineage>
</organism>
<evidence type="ECO:0000256" key="1">
    <source>
        <dbReference type="SAM" id="Coils"/>
    </source>
</evidence>
<feature type="region of interest" description="Disordered" evidence="2">
    <location>
        <begin position="546"/>
        <end position="567"/>
    </location>
</feature>
<reference evidence="3" key="2">
    <citation type="submission" date="2024-10" db="UniProtKB">
        <authorList>
            <consortium name="EnsemblProtists"/>
        </authorList>
    </citation>
    <scope>IDENTIFICATION</scope>
</reference>
<feature type="compositionally biased region" description="Low complexity" evidence="2">
    <location>
        <begin position="129"/>
        <end position="138"/>
    </location>
</feature>
<feature type="region of interest" description="Disordered" evidence="2">
    <location>
        <begin position="22"/>
        <end position="63"/>
    </location>
</feature>
<evidence type="ECO:0000313" key="4">
    <source>
        <dbReference type="Proteomes" id="UP000013827"/>
    </source>
</evidence>
<keyword evidence="4" id="KW-1185">Reference proteome</keyword>
<reference evidence="4" key="1">
    <citation type="journal article" date="2013" name="Nature">
        <title>Pan genome of the phytoplankton Emiliania underpins its global distribution.</title>
        <authorList>
            <person name="Read B.A."/>
            <person name="Kegel J."/>
            <person name="Klute M.J."/>
            <person name="Kuo A."/>
            <person name="Lefebvre S.C."/>
            <person name="Maumus F."/>
            <person name="Mayer C."/>
            <person name="Miller J."/>
            <person name="Monier A."/>
            <person name="Salamov A."/>
            <person name="Young J."/>
            <person name="Aguilar M."/>
            <person name="Claverie J.M."/>
            <person name="Frickenhaus S."/>
            <person name="Gonzalez K."/>
            <person name="Herman E.K."/>
            <person name="Lin Y.C."/>
            <person name="Napier J."/>
            <person name="Ogata H."/>
            <person name="Sarno A.F."/>
            <person name="Shmutz J."/>
            <person name="Schroeder D."/>
            <person name="de Vargas C."/>
            <person name="Verret F."/>
            <person name="von Dassow P."/>
            <person name="Valentin K."/>
            <person name="Van de Peer Y."/>
            <person name="Wheeler G."/>
            <person name="Dacks J.B."/>
            <person name="Delwiche C.F."/>
            <person name="Dyhrman S.T."/>
            <person name="Glockner G."/>
            <person name="John U."/>
            <person name="Richards T."/>
            <person name="Worden A.Z."/>
            <person name="Zhang X."/>
            <person name="Grigoriev I.V."/>
            <person name="Allen A.E."/>
            <person name="Bidle K."/>
            <person name="Borodovsky M."/>
            <person name="Bowler C."/>
            <person name="Brownlee C."/>
            <person name="Cock J.M."/>
            <person name="Elias M."/>
            <person name="Gladyshev V.N."/>
            <person name="Groth M."/>
            <person name="Guda C."/>
            <person name="Hadaegh A."/>
            <person name="Iglesias-Rodriguez M.D."/>
            <person name="Jenkins J."/>
            <person name="Jones B.M."/>
            <person name="Lawson T."/>
            <person name="Leese F."/>
            <person name="Lindquist E."/>
            <person name="Lobanov A."/>
            <person name="Lomsadze A."/>
            <person name="Malik S.B."/>
            <person name="Marsh M.E."/>
            <person name="Mackinder L."/>
            <person name="Mock T."/>
            <person name="Mueller-Roeber B."/>
            <person name="Pagarete A."/>
            <person name="Parker M."/>
            <person name="Probert I."/>
            <person name="Quesneville H."/>
            <person name="Raines C."/>
            <person name="Rensing S.A."/>
            <person name="Riano-Pachon D.M."/>
            <person name="Richier S."/>
            <person name="Rokitta S."/>
            <person name="Shiraiwa Y."/>
            <person name="Soanes D.M."/>
            <person name="van der Giezen M."/>
            <person name="Wahlund T.M."/>
            <person name="Williams B."/>
            <person name="Wilson W."/>
            <person name="Wolfe G."/>
            <person name="Wurch L.L."/>
        </authorList>
    </citation>
    <scope>NUCLEOTIDE SEQUENCE</scope>
</reference>
<feature type="region of interest" description="Disordered" evidence="2">
    <location>
        <begin position="626"/>
        <end position="712"/>
    </location>
</feature>
<dbReference type="RefSeq" id="XP_005770004.1">
    <property type="nucleotide sequence ID" value="XM_005769947.1"/>
</dbReference>
<feature type="compositionally biased region" description="Basic and acidic residues" evidence="2">
    <location>
        <begin position="687"/>
        <end position="697"/>
    </location>
</feature>
<feature type="compositionally biased region" description="Basic and acidic residues" evidence="2">
    <location>
        <begin position="139"/>
        <end position="149"/>
    </location>
</feature>
<evidence type="ECO:0000256" key="2">
    <source>
        <dbReference type="SAM" id="MobiDB-lite"/>
    </source>
</evidence>
<feature type="region of interest" description="Disordered" evidence="2">
    <location>
        <begin position="946"/>
        <end position="966"/>
    </location>
</feature>
<feature type="region of interest" description="Disordered" evidence="2">
    <location>
        <begin position="838"/>
        <end position="882"/>
    </location>
</feature>
<keyword evidence="1" id="KW-0175">Coiled coil</keyword>
<dbReference type="STRING" id="2903.R1DSW8"/>
<feature type="region of interest" description="Disordered" evidence="2">
    <location>
        <begin position="1267"/>
        <end position="1289"/>
    </location>
</feature>
<feature type="compositionally biased region" description="Low complexity" evidence="2">
    <location>
        <begin position="108"/>
        <end position="117"/>
    </location>
</feature>
<dbReference type="PaxDb" id="2903-EOD17575"/>
<feature type="compositionally biased region" description="Low complexity" evidence="2">
    <location>
        <begin position="950"/>
        <end position="961"/>
    </location>
</feature>
<feature type="region of interest" description="Disordered" evidence="2">
    <location>
        <begin position="82"/>
        <end position="192"/>
    </location>
</feature>
<feature type="region of interest" description="Disordered" evidence="2">
    <location>
        <begin position="298"/>
        <end position="320"/>
    </location>
</feature>
<proteinExistence type="predicted"/>
<evidence type="ECO:0000313" key="3">
    <source>
        <dbReference type="EnsemblProtists" id="EOD17575"/>
    </source>
</evidence>
<feature type="compositionally biased region" description="Pro residues" evidence="2">
    <location>
        <begin position="626"/>
        <end position="644"/>
    </location>
</feature>
<dbReference type="KEGG" id="ehx:EMIHUDRAFT_243969"/>
<dbReference type="EnsemblProtists" id="EOD17575">
    <property type="protein sequence ID" value="EOD17575"/>
    <property type="gene ID" value="EMIHUDRAFT_243969"/>
</dbReference>
<protein>
    <submittedName>
        <fullName evidence="3">Uncharacterized protein</fullName>
    </submittedName>
</protein>
<dbReference type="Proteomes" id="UP000013827">
    <property type="component" value="Unassembled WGS sequence"/>
</dbReference>
<sequence length="1289" mass="129955">MLEAGEGVVAPEEVARQLRALLDVAEPATSRRPTAARLRLGDTLGAPREQPPPQPDQHSAWSASGEAVSVYLRETLARLGHPTRAAAEHDARPVAEPSGEPAVEGHCASAGAADAASPPLTEEWLASSGAARQGATGEEAARGAAREEAPSEVDAPPTDTGGGGLVSGTPDFGGVASGVASGGSSPGGEAASSLEVGADAEVRAGGATGDIAALLRRLAGHGAAVAAAAAEPDGRKRGSGRAHAASADTLGAEVAAAAEEASAAVAAAAPEGGAEGGAEAASVEPRRLEGVCRAAASLEGGGGAASHPQAPAAFEGGGGGLGRAPSPFRSADRIIRSPAADWLTELEAEAGLQASAVAAAEDGSLRISADAGASLQAPLDAVAAGLAAEARALSRALLDAAPLRDAGRIDAAAAARAARALEAAAAAPCGPAEPSAGAQTARSRVRTLHRALLGGCDDGREAPCGAGVPPSADVVTWCEAGGSTAEMAQAEASCKAAAVALARGALLPNESAKLFAAVGEEAPSLAALAAAQGAAPAAPRRFVVRTAPASDPPPEERGASASSDARAAIREAKALVEASHELLAPAPKRKPPPAPQRVLEATAAVRAAPVSLPIVPAVAAAWPWPAARPQPPQPSAAAVPPPPPPEEEEGAIPRSTVAHPGLPHAAARRAASTKPAKRLTTRLVPGGKREGRPEQQEQRGAPPRPAAPPVGIARPAAELPAPHLANLELWAPPLLQRDAAERFPHLQALGADAAVAAGSKRRQLEQQRAALALQRCARRIPARRREARQPKAAASAAVATRFGPASRPCEPGVDEEAPTVRSATALSASAPLVDASVSCAEEQDTPPPVSAPVPAAASAERGGPSHDPPPAPSPEEACGEDEEALSAVVLGMLLDEVRASASGGSSAAGGVAAQGGDPAVARITDWLPRPSSLPSAEPRLPGVARLRPEPLQSSPPQLQQPHAPMTTAEGAPLQRERLEPSREAAREPAVATALAALEAKVEQLSQALDGRPTEQPAPAVAAIEALEAKVGLLSEAVEKLKARLVELEQSSLAAEEAALSHAATQIQRQFRAGRERERAVRLALERAARATPHTFAAACASRSLDALGAVVRGALGHDAWVRAFHNAPEEWEEGDMAAAVSSALADPLRAAEVWLLAKPTKYERALLDLRTHGAAAATRPAPPRTALHEGADAADESFGAAGARFSGPTSGVSGAGWAAELSEGEVPTVPAATHPTSQAHDVVPGFTVPLLPERSLHPAPDLHPAPEYTSTYELSEGEIPPPWWRAGRA</sequence>
<dbReference type="GeneID" id="17263724"/>
<feature type="coiled-coil region" evidence="1">
    <location>
        <begin position="1023"/>
        <end position="1057"/>
    </location>
</feature>
<feature type="region of interest" description="Disordered" evidence="2">
    <location>
        <begin position="782"/>
        <end position="820"/>
    </location>
</feature>
<accession>A0A0D3J240</accession>